<organism evidence="2 3">
    <name type="scientific">Mesoplasma chauliocola</name>
    <dbReference type="NCBI Taxonomy" id="216427"/>
    <lineage>
        <taxon>Bacteria</taxon>
        <taxon>Bacillati</taxon>
        <taxon>Mycoplasmatota</taxon>
        <taxon>Mollicutes</taxon>
        <taxon>Entomoplasmatales</taxon>
        <taxon>Entomoplasmataceae</taxon>
        <taxon>Mesoplasma</taxon>
    </lineage>
</organism>
<dbReference type="STRING" id="1336232.GCA_000518825_00282"/>
<feature type="transmembrane region" description="Helical" evidence="1">
    <location>
        <begin position="37"/>
        <end position="57"/>
    </location>
</feature>
<sequence>MKSKIRKLKLSIGILLALEAIIIITLVVLAFRWNWLIFLMAGLGYILFLLHNLAFIIRKNMIINRFNKTIKNNLIFKSYIEKRNYVHNFLIFYTSFFVIAFVTVATITFLFVRDTENSIALDLLSLLSAALVLVSPFLGSFYRKITSITHTEEDMKTDSVRNDVKYIITGNNSLNKAMQDIALNNKTIELLKTEKNINSNKIIKRLNNRITNINEQISLFEVYLLFESKIKNADANLNIKTFKKQILNSKDLSEIVTILNK</sequence>
<dbReference type="EMBL" id="CP023173">
    <property type="protein sequence ID" value="ASZ09057.1"/>
    <property type="molecule type" value="Genomic_DNA"/>
</dbReference>
<evidence type="ECO:0000313" key="2">
    <source>
        <dbReference type="EMBL" id="ASZ09057.1"/>
    </source>
</evidence>
<keyword evidence="1" id="KW-1133">Transmembrane helix</keyword>
<accession>A0A249SN77</accession>
<gene>
    <name evidence="2" type="ORF">CK556_01635</name>
</gene>
<feature type="transmembrane region" description="Helical" evidence="1">
    <location>
        <begin position="118"/>
        <end position="138"/>
    </location>
</feature>
<evidence type="ECO:0000313" key="3">
    <source>
        <dbReference type="Proteomes" id="UP000232229"/>
    </source>
</evidence>
<feature type="transmembrane region" description="Helical" evidence="1">
    <location>
        <begin position="12"/>
        <end position="31"/>
    </location>
</feature>
<reference evidence="2 3" key="1">
    <citation type="submission" date="2017-08" db="EMBL/GenBank/DDBJ databases">
        <title>Complete Genome Sequence of Mesoplasma chauliocola.</title>
        <authorList>
            <person name="Knight T.F.Jr."/>
            <person name="Citino T."/>
        </authorList>
    </citation>
    <scope>NUCLEOTIDE SEQUENCE [LARGE SCALE GENOMIC DNA]</scope>
    <source>
        <strain evidence="2 3">CHPA-2</strain>
    </source>
</reference>
<keyword evidence="1" id="KW-0812">Transmembrane</keyword>
<protein>
    <submittedName>
        <fullName evidence="2">Uncharacterized protein</fullName>
    </submittedName>
</protein>
<keyword evidence="1" id="KW-0472">Membrane</keyword>
<dbReference type="RefSeq" id="WP_027875339.1">
    <property type="nucleotide sequence ID" value="NZ_CP023173.1"/>
</dbReference>
<keyword evidence="3" id="KW-1185">Reference proteome</keyword>
<feature type="transmembrane region" description="Helical" evidence="1">
    <location>
        <begin position="90"/>
        <end position="112"/>
    </location>
</feature>
<dbReference type="AlphaFoldDB" id="A0A249SN77"/>
<proteinExistence type="predicted"/>
<dbReference type="Proteomes" id="UP000232229">
    <property type="component" value="Chromosome"/>
</dbReference>
<dbReference type="KEGG" id="mchc:CK556_01635"/>
<evidence type="ECO:0000256" key="1">
    <source>
        <dbReference type="SAM" id="Phobius"/>
    </source>
</evidence>
<name>A0A249SN77_9MOLU</name>